<keyword evidence="10" id="KW-1133">Transmembrane helix</keyword>
<organism evidence="14 15">
    <name type="scientific">Candidatus Portnoybacteria bacterium RIFCSPHIGHO2_01_FULL_40_12b</name>
    <dbReference type="NCBI Taxonomy" id="1801994"/>
    <lineage>
        <taxon>Bacteria</taxon>
        <taxon>Candidatus Portnoyibacteriota</taxon>
    </lineage>
</organism>
<feature type="domain" description="Glycosyltransferase 2-like" evidence="13">
    <location>
        <begin position="4"/>
        <end position="174"/>
    </location>
</feature>
<evidence type="ECO:0000256" key="4">
    <source>
        <dbReference type="ARBA" id="ARBA00012583"/>
    </source>
</evidence>
<evidence type="ECO:0000256" key="3">
    <source>
        <dbReference type="ARBA" id="ARBA00006739"/>
    </source>
</evidence>
<reference evidence="14 15" key="1">
    <citation type="journal article" date="2016" name="Nat. Commun.">
        <title>Thousands of microbial genomes shed light on interconnected biogeochemical processes in an aquifer system.</title>
        <authorList>
            <person name="Anantharaman K."/>
            <person name="Brown C.T."/>
            <person name="Hug L.A."/>
            <person name="Sharon I."/>
            <person name="Castelle C.J."/>
            <person name="Probst A.J."/>
            <person name="Thomas B.C."/>
            <person name="Singh A."/>
            <person name="Wilkins M.J."/>
            <person name="Karaoz U."/>
            <person name="Brodie E.L."/>
            <person name="Williams K.H."/>
            <person name="Hubbard S.S."/>
            <person name="Banfield J.F."/>
        </authorList>
    </citation>
    <scope>NUCLEOTIDE SEQUENCE [LARGE SCALE GENOMIC DNA]</scope>
</reference>
<dbReference type="PANTHER" id="PTHR10859:SF91">
    <property type="entry name" value="DOLICHYL-PHOSPHATE BETA-GLUCOSYLTRANSFERASE"/>
    <property type="match status" value="1"/>
</dbReference>
<comment type="catalytic activity">
    <reaction evidence="12">
        <text>a di-trans,poly-cis-dolichyl phosphate + UDP-alpha-D-glucose = a di-trans,poly-cis-dolichyl beta-D-glucosyl phosphate + UDP</text>
        <dbReference type="Rhea" id="RHEA:15401"/>
        <dbReference type="Rhea" id="RHEA-COMP:19498"/>
        <dbReference type="Rhea" id="RHEA-COMP:19502"/>
        <dbReference type="ChEBI" id="CHEBI:57525"/>
        <dbReference type="ChEBI" id="CHEBI:57683"/>
        <dbReference type="ChEBI" id="CHEBI:58223"/>
        <dbReference type="ChEBI" id="CHEBI:58885"/>
        <dbReference type="EC" id="2.4.1.117"/>
    </reaction>
    <physiologicalReaction direction="left-to-right" evidence="12">
        <dbReference type="Rhea" id="RHEA:15402"/>
    </physiologicalReaction>
</comment>
<keyword evidence="9" id="KW-0735">Signal-anchor</keyword>
<dbReference type="Proteomes" id="UP000176974">
    <property type="component" value="Unassembled WGS sequence"/>
</dbReference>
<dbReference type="InterPro" id="IPR035518">
    <property type="entry name" value="DPG_synthase"/>
</dbReference>
<keyword evidence="7" id="KW-0812">Transmembrane</keyword>
<evidence type="ECO:0000259" key="13">
    <source>
        <dbReference type="Pfam" id="PF00535"/>
    </source>
</evidence>
<comment type="caution">
    <text evidence="14">The sequence shown here is derived from an EMBL/GenBank/DDBJ whole genome shotgun (WGS) entry which is preliminary data.</text>
</comment>
<evidence type="ECO:0000256" key="5">
    <source>
        <dbReference type="ARBA" id="ARBA00022676"/>
    </source>
</evidence>
<dbReference type="PANTHER" id="PTHR10859">
    <property type="entry name" value="GLYCOSYL TRANSFERASE"/>
    <property type="match status" value="1"/>
</dbReference>
<sequence length="244" mass="27844">MHLSVIIPAYNEEKSISNTLLAVDNYLSKQNYSYEILVVNDGSKDKTGKIVENFKNLIKNLRLIDNQSNRGKGYVVRRGMLEAKGQYRLFMDADNATSVEHLEKIWPFLKEGFEVVIGSRDRKDAAGAKQAVSQSFLKRQLGNSANLLIQLVAVPGIWDTQCGFKVFSAEAAQNIFSKCLIDRWGFDIEALALARRLGYKIAIIPVYWVNNPNSRVNWKGYLKTFAELFKIKWNLITDKYQLKI</sequence>
<dbReference type="InterPro" id="IPR029044">
    <property type="entry name" value="Nucleotide-diphossugar_trans"/>
</dbReference>
<keyword evidence="11" id="KW-0472">Membrane</keyword>
<name>A0A1G2FCW5_9BACT</name>
<evidence type="ECO:0000256" key="9">
    <source>
        <dbReference type="ARBA" id="ARBA00022968"/>
    </source>
</evidence>
<dbReference type="EMBL" id="MHMY01000009">
    <property type="protein sequence ID" value="OGZ35622.1"/>
    <property type="molecule type" value="Genomic_DNA"/>
</dbReference>
<accession>A0A1G2FCW5</accession>
<protein>
    <recommendedName>
        <fullName evidence="4">dolichyl-phosphate beta-glucosyltransferase</fullName>
        <ecNumber evidence="4">2.4.1.117</ecNumber>
    </recommendedName>
</protein>
<dbReference type="SUPFAM" id="SSF53448">
    <property type="entry name" value="Nucleotide-diphospho-sugar transferases"/>
    <property type="match status" value="1"/>
</dbReference>
<dbReference type="Gene3D" id="3.90.550.10">
    <property type="entry name" value="Spore Coat Polysaccharide Biosynthesis Protein SpsA, Chain A"/>
    <property type="match status" value="1"/>
</dbReference>
<gene>
    <name evidence="14" type="ORF">A2815_01870</name>
</gene>
<proteinExistence type="inferred from homology"/>
<dbReference type="AlphaFoldDB" id="A0A1G2FCW5"/>
<keyword evidence="5" id="KW-0328">Glycosyltransferase</keyword>
<dbReference type="GO" id="GO:0006487">
    <property type="term" value="P:protein N-linked glycosylation"/>
    <property type="evidence" value="ECO:0007669"/>
    <property type="project" value="TreeGrafter"/>
</dbReference>
<evidence type="ECO:0000256" key="7">
    <source>
        <dbReference type="ARBA" id="ARBA00022692"/>
    </source>
</evidence>
<dbReference type="CDD" id="cd04188">
    <property type="entry name" value="DPG_synthase"/>
    <property type="match status" value="1"/>
</dbReference>
<evidence type="ECO:0000313" key="15">
    <source>
        <dbReference type="Proteomes" id="UP000176974"/>
    </source>
</evidence>
<keyword evidence="8" id="KW-0256">Endoplasmic reticulum</keyword>
<comment type="subcellular location">
    <subcellularLocation>
        <location evidence="1">Endoplasmic reticulum membrane</location>
        <topology evidence="1">Single-pass membrane protein</topology>
    </subcellularLocation>
</comment>
<evidence type="ECO:0000313" key="14">
    <source>
        <dbReference type="EMBL" id="OGZ35622.1"/>
    </source>
</evidence>
<keyword evidence="6" id="KW-0808">Transferase</keyword>
<evidence type="ECO:0000256" key="8">
    <source>
        <dbReference type="ARBA" id="ARBA00022824"/>
    </source>
</evidence>
<dbReference type="Pfam" id="PF00535">
    <property type="entry name" value="Glycos_transf_2"/>
    <property type="match status" value="1"/>
</dbReference>
<dbReference type="GO" id="GO:0004581">
    <property type="term" value="F:dolichyl-phosphate beta-glucosyltransferase activity"/>
    <property type="evidence" value="ECO:0007669"/>
    <property type="project" value="UniProtKB-EC"/>
</dbReference>
<comment type="similarity">
    <text evidence="3">Belongs to the glycosyltransferase 2 family.</text>
</comment>
<dbReference type="InterPro" id="IPR001173">
    <property type="entry name" value="Glyco_trans_2-like"/>
</dbReference>
<evidence type="ECO:0000256" key="11">
    <source>
        <dbReference type="ARBA" id="ARBA00023136"/>
    </source>
</evidence>
<evidence type="ECO:0000256" key="12">
    <source>
        <dbReference type="ARBA" id="ARBA00045097"/>
    </source>
</evidence>
<comment type="pathway">
    <text evidence="2">Protein modification; protein glycosylation.</text>
</comment>
<dbReference type="EC" id="2.4.1.117" evidence="4"/>
<evidence type="ECO:0000256" key="2">
    <source>
        <dbReference type="ARBA" id="ARBA00004922"/>
    </source>
</evidence>
<evidence type="ECO:0000256" key="10">
    <source>
        <dbReference type="ARBA" id="ARBA00022989"/>
    </source>
</evidence>
<evidence type="ECO:0000256" key="6">
    <source>
        <dbReference type="ARBA" id="ARBA00022679"/>
    </source>
</evidence>
<evidence type="ECO:0000256" key="1">
    <source>
        <dbReference type="ARBA" id="ARBA00004389"/>
    </source>
</evidence>